<dbReference type="STRING" id="1415166.NONO_c15170"/>
<evidence type="ECO:0000313" key="3">
    <source>
        <dbReference type="EMBL" id="AHH16318.1"/>
    </source>
</evidence>
<dbReference type="PATRIC" id="fig|1415166.3.peg.1541"/>
<dbReference type="InterPro" id="IPR003399">
    <property type="entry name" value="Mce/MlaD"/>
</dbReference>
<dbReference type="NCBIfam" id="TIGR00996">
    <property type="entry name" value="Mtu_fam_mce"/>
    <property type="match status" value="1"/>
</dbReference>
<dbReference type="PANTHER" id="PTHR33371:SF4">
    <property type="entry name" value="INTERMEMBRANE PHOSPHOLIPID TRANSPORT SYSTEM BINDING PROTEIN MLAD"/>
    <property type="match status" value="1"/>
</dbReference>
<sequence length="369" mass="39276">MMGIRNTARAAALAFAALLLAGCTVPHGISSLPDRLLGEQKHITADFGNVAGLYPGNEVSVLGLQVGTVDSVVPRGHYVEVRMTIDDGVVVPAEAIAALVSPQLITNRHIELTPAYSGKGPVLADGAHIPLERTRTPVELDRILRTFDDIGKSLAGNNTGGPMASRVLFPLLDGNGDRIRETLDALATAFRTTLADKDQISDTIVRLNDLTQVVADNDSTVRDFSARLTQLVTLMKDQAPGLRAVLDQLDDFIANTGAAVGENRQPLVDALRRLTTITDQMRGHGRDLTEIADIAPLFFQNFAAAMSPETGALRLHLLTDKSLLDGEALALFCERAHLRADGCRTGKLEDFGPDLGLAAALAGLTGPAR</sequence>
<dbReference type="HOGENOM" id="CLU_044068_0_0_11"/>
<name>W5TBG8_9NOCA</name>
<dbReference type="Proteomes" id="UP000019150">
    <property type="component" value="Chromosome"/>
</dbReference>
<dbReference type="AlphaFoldDB" id="W5TBG8"/>
<organism evidence="3 4">
    <name type="scientific">Nocardia nova SH22a</name>
    <dbReference type="NCBI Taxonomy" id="1415166"/>
    <lineage>
        <taxon>Bacteria</taxon>
        <taxon>Bacillati</taxon>
        <taxon>Actinomycetota</taxon>
        <taxon>Actinomycetes</taxon>
        <taxon>Mycobacteriales</taxon>
        <taxon>Nocardiaceae</taxon>
        <taxon>Nocardia</taxon>
    </lineage>
</organism>
<dbReference type="EMBL" id="CP006850">
    <property type="protein sequence ID" value="AHH16318.1"/>
    <property type="molecule type" value="Genomic_DNA"/>
</dbReference>
<dbReference type="PROSITE" id="PS51257">
    <property type="entry name" value="PROKAR_LIPOPROTEIN"/>
    <property type="match status" value="1"/>
</dbReference>
<reference evidence="3 4" key="1">
    <citation type="journal article" date="2014" name="Appl. Environ. Microbiol.">
        <title>Insights into the Microbial Degradation of Rubber and Gutta-Percha by Analysis of the Complete Genome of Nocardia nova SH22a.</title>
        <authorList>
            <person name="Luo Q."/>
            <person name="Hiessl S."/>
            <person name="Poehlein A."/>
            <person name="Daniel R."/>
            <person name="Steinbuchel A."/>
        </authorList>
    </citation>
    <scope>NUCLEOTIDE SEQUENCE [LARGE SCALE GENOMIC DNA]</scope>
    <source>
        <strain evidence="3">SH22a</strain>
    </source>
</reference>
<feature type="domain" description="Mammalian cell entry C-terminal" evidence="2">
    <location>
        <begin position="122"/>
        <end position="279"/>
    </location>
</feature>
<dbReference type="KEGG" id="nno:NONO_c15170"/>
<gene>
    <name evidence="3" type="primary">mce4D</name>
    <name evidence="3" type="ORF">NONO_c15170</name>
</gene>
<dbReference type="InterPro" id="IPR052336">
    <property type="entry name" value="MlaD_Phospholipid_Transporter"/>
</dbReference>
<dbReference type="eggNOG" id="COG1463">
    <property type="taxonomic scope" value="Bacteria"/>
</dbReference>
<evidence type="ECO:0000259" key="1">
    <source>
        <dbReference type="Pfam" id="PF02470"/>
    </source>
</evidence>
<evidence type="ECO:0000259" key="2">
    <source>
        <dbReference type="Pfam" id="PF11887"/>
    </source>
</evidence>
<dbReference type="InterPro" id="IPR024516">
    <property type="entry name" value="Mce_C"/>
</dbReference>
<dbReference type="InterPro" id="IPR005693">
    <property type="entry name" value="Mce"/>
</dbReference>
<dbReference type="Pfam" id="PF11887">
    <property type="entry name" value="Mce4_CUP1"/>
    <property type="match status" value="1"/>
</dbReference>
<dbReference type="GO" id="GO:0005576">
    <property type="term" value="C:extracellular region"/>
    <property type="evidence" value="ECO:0007669"/>
    <property type="project" value="TreeGrafter"/>
</dbReference>
<keyword evidence="4" id="KW-1185">Reference proteome</keyword>
<accession>W5TBG8</accession>
<proteinExistence type="predicted"/>
<evidence type="ECO:0000313" key="4">
    <source>
        <dbReference type="Proteomes" id="UP000019150"/>
    </source>
</evidence>
<dbReference type="Pfam" id="PF02470">
    <property type="entry name" value="MlaD"/>
    <property type="match status" value="1"/>
</dbReference>
<feature type="domain" description="Mce/MlaD" evidence="1">
    <location>
        <begin position="41"/>
        <end position="114"/>
    </location>
</feature>
<dbReference type="PANTHER" id="PTHR33371">
    <property type="entry name" value="INTERMEMBRANE PHOSPHOLIPID TRANSPORT SYSTEM BINDING PROTEIN MLAD-RELATED"/>
    <property type="match status" value="1"/>
</dbReference>
<protein>
    <submittedName>
        <fullName evidence="3">MCE family protein MceD</fullName>
    </submittedName>
</protein>